<name>A0A2N1J666_9BACT</name>
<dbReference type="InterPro" id="IPR036388">
    <property type="entry name" value="WH-like_DNA-bd_sf"/>
</dbReference>
<dbReference type="PRINTS" id="PR00598">
    <property type="entry name" value="HTHMARR"/>
</dbReference>
<evidence type="ECO:0000313" key="5">
    <source>
        <dbReference type="EMBL" id="PKI81972.1"/>
    </source>
</evidence>
<dbReference type="SUPFAM" id="SSF46785">
    <property type="entry name" value="Winged helix' DNA-binding domain"/>
    <property type="match status" value="1"/>
</dbReference>
<gene>
    <name evidence="5" type="ORF">CP960_01270</name>
</gene>
<comment type="caution">
    <text evidence="5">The sequence shown here is derived from an EMBL/GenBank/DDBJ whole genome shotgun (WGS) entry which is preliminary data.</text>
</comment>
<dbReference type="InterPro" id="IPR036390">
    <property type="entry name" value="WH_DNA-bd_sf"/>
</dbReference>
<keyword evidence="3" id="KW-0804">Transcription</keyword>
<dbReference type="SMART" id="SM00347">
    <property type="entry name" value="HTH_MARR"/>
    <property type="match status" value="1"/>
</dbReference>
<evidence type="ECO:0000313" key="6">
    <source>
        <dbReference type="Proteomes" id="UP000233248"/>
    </source>
</evidence>
<evidence type="ECO:0000256" key="2">
    <source>
        <dbReference type="ARBA" id="ARBA00023125"/>
    </source>
</evidence>
<dbReference type="KEGG" id="ahs:AHALO_1191"/>
<dbReference type="GO" id="GO:0003677">
    <property type="term" value="F:DNA binding"/>
    <property type="evidence" value="ECO:0007669"/>
    <property type="project" value="UniProtKB-KW"/>
</dbReference>
<dbReference type="Proteomes" id="UP000233248">
    <property type="component" value="Unassembled WGS sequence"/>
</dbReference>
<protein>
    <submittedName>
        <fullName evidence="5">MarR family transcriptional regulator</fullName>
    </submittedName>
</protein>
<dbReference type="Gene3D" id="1.10.10.10">
    <property type="entry name" value="Winged helix-like DNA-binding domain superfamily/Winged helix DNA-binding domain"/>
    <property type="match status" value="1"/>
</dbReference>
<dbReference type="EMBL" id="NXIF01000006">
    <property type="protein sequence ID" value="PKI81972.1"/>
    <property type="molecule type" value="Genomic_DNA"/>
</dbReference>
<dbReference type="AlphaFoldDB" id="A0A2N1J666"/>
<keyword evidence="1" id="KW-0805">Transcription regulation</keyword>
<evidence type="ECO:0000256" key="1">
    <source>
        <dbReference type="ARBA" id="ARBA00023015"/>
    </source>
</evidence>
<dbReference type="PANTHER" id="PTHR42756">
    <property type="entry name" value="TRANSCRIPTIONAL REGULATOR, MARR"/>
    <property type="match status" value="1"/>
</dbReference>
<feature type="domain" description="HTH marR-type" evidence="4">
    <location>
        <begin position="21"/>
        <end position="155"/>
    </location>
</feature>
<organism evidence="5 6">
    <name type="scientific">Malaciobacter halophilus</name>
    <dbReference type="NCBI Taxonomy" id="197482"/>
    <lineage>
        <taxon>Bacteria</taxon>
        <taxon>Pseudomonadati</taxon>
        <taxon>Campylobacterota</taxon>
        <taxon>Epsilonproteobacteria</taxon>
        <taxon>Campylobacterales</taxon>
        <taxon>Arcobacteraceae</taxon>
        <taxon>Malaciobacter</taxon>
    </lineage>
</organism>
<evidence type="ECO:0000256" key="3">
    <source>
        <dbReference type="ARBA" id="ARBA00023163"/>
    </source>
</evidence>
<dbReference type="OrthoDB" id="5343771at2"/>
<dbReference type="GO" id="GO:0003700">
    <property type="term" value="F:DNA-binding transcription factor activity"/>
    <property type="evidence" value="ECO:0007669"/>
    <property type="project" value="InterPro"/>
</dbReference>
<dbReference type="Pfam" id="PF12802">
    <property type="entry name" value="MarR_2"/>
    <property type="match status" value="1"/>
</dbReference>
<keyword evidence="6" id="KW-1185">Reference proteome</keyword>
<proteinExistence type="predicted"/>
<dbReference type="RefSeq" id="WP_101183424.1">
    <property type="nucleotide sequence ID" value="NZ_CP031218.1"/>
</dbReference>
<dbReference type="InterPro" id="IPR000835">
    <property type="entry name" value="HTH_MarR-typ"/>
</dbReference>
<reference evidence="5 6" key="1">
    <citation type="submission" date="2017-09" db="EMBL/GenBank/DDBJ databases">
        <title>Genomics of the genus Arcobacter.</title>
        <authorList>
            <person name="Perez-Cataluna A."/>
            <person name="Figueras M.J."/>
            <person name="Salas-Masso N."/>
        </authorList>
    </citation>
    <scope>NUCLEOTIDE SEQUENCE [LARGE SCALE GENOMIC DNA]</scope>
    <source>
        <strain evidence="5 6">DSM 18005</strain>
    </source>
</reference>
<accession>A0A2N1J666</accession>
<dbReference type="PROSITE" id="PS50995">
    <property type="entry name" value="HTH_MARR_2"/>
    <property type="match status" value="1"/>
</dbReference>
<dbReference type="PANTHER" id="PTHR42756:SF1">
    <property type="entry name" value="TRANSCRIPTIONAL REPRESSOR OF EMRAB OPERON"/>
    <property type="match status" value="1"/>
</dbReference>
<evidence type="ECO:0000259" key="4">
    <source>
        <dbReference type="PROSITE" id="PS50995"/>
    </source>
</evidence>
<keyword evidence="2" id="KW-0238">DNA-binding</keyword>
<sequence length="158" mass="18511">MEKQHLDYFFNETVKNSRYEQFALALPITLIYRNLFNETEHYLKENYDLSHSEIDVLAALYFNGKTLSPTDLYSATVFSSGGMTKVLKKLEQRGLISRIPSHEDKRSMLVSLEEEGEKLALKCMDEMVESRKYFFDALTSEETKILKKILKKLTYKLF</sequence>